<evidence type="ECO:0000259" key="22">
    <source>
        <dbReference type="PROSITE" id="PS51007"/>
    </source>
</evidence>
<dbReference type="PANTHER" id="PTHR22888">
    <property type="entry name" value="CYTOCHROME C OXIDASE, SUBUNIT II"/>
    <property type="match status" value="1"/>
</dbReference>
<evidence type="ECO:0000256" key="6">
    <source>
        <dbReference type="ARBA" id="ARBA00022692"/>
    </source>
</evidence>
<keyword evidence="10 19" id="KW-1133">Transmembrane helix</keyword>
<dbReference type="InterPro" id="IPR045187">
    <property type="entry name" value="CcO_II"/>
</dbReference>
<dbReference type="Pfam" id="PF13442">
    <property type="entry name" value="Cytochrome_CBB3"/>
    <property type="match status" value="1"/>
</dbReference>
<dbReference type="InterPro" id="IPR008972">
    <property type="entry name" value="Cupredoxin"/>
</dbReference>
<keyword evidence="24" id="KW-1185">Reference proteome</keyword>
<evidence type="ECO:0000256" key="1">
    <source>
        <dbReference type="ARBA" id="ARBA00004141"/>
    </source>
</evidence>
<dbReference type="InterPro" id="IPR036909">
    <property type="entry name" value="Cyt_c-like_dom_sf"/>
</dbReference>
<dbReference type="PROSITE" id="PS50999">
    <property type="entry name" value="COX2_TM"/>
    <property type="match status" value="1"/>
</dbReference>
<dbReference type="OrthoDB" id="9781261at2"/>
<dbReference type="InterPro" id="IPR009056">
    <property type="entry name" value="Cyt_c-like_dom"/>
</dbReference>
<dbReference type="NCBIfam" id="TIGR02866">
    <property type="entry name" value="CoxB"/>
    <property type="match status" value="1"/>
</dbReference>
<keyword evidence="23" id="KW-0560">Oxidoreductase</keyword>
<dbReference type="PANTHER" id="PTHR22888:SF9">
    <property type="entry name" value="CYTOCHROME C OXIDASE SUBUNIT 2"/>
    <property type="match status" value="1"/>
</dbReference>
<evidence type="ECO:0000256" key="14">
    <source>
        <dbReference type="ARBA" id="ARBA00024688"/>
    </source>
</evidence>
<dbReference type="InterPro" id="IPR002429">
    <property type="entry name" value="CcO_II-like_C"/>
</dbReference>
<feature type="domain" description="Cytochrome oxidase subunit II copper A binding" evidence="20">
    <location>
        <begin position="89"/>
        <end position="226"/>
    </location>
</feature>
<dbReference type="Gene3D" id="1.10.760.10">
    <property type="entry name" value="Cytochrome c-like domain"/>
    <property type="match status" value="1"/>
</dbReference>
<keyword evidence="12 18" id="KW-0186">Copper</keyword>
<evidence type="ECO:0000256" key="7">
    <source>
        <dbReference type="ARBA" id="ARBA00022723"/>
    </source>
</evidence>
<evidence type="ECO:0000256" key="8">
    <source>
        <dbReference type="ARBA" id="ARBA00022967"/>
    </source>
</evidence>
<comment type="caution">
    <text evidence="23">The sequence shown here is derived from an EMBL/GenBank/DDBJ whole genome shotgun (WGS) entry which is preliminary data.</text>
</comment>
<dbReference type="Gene3D" id="2.60.40.420">
    <property type="entry name" value="Cupredoxins - blue copper proteins"/>
    <property type="match status" value="1"/>
</dbReference>
<feature type="domain" description="Cytochrome c" evidence="22">
    <location>
        <begin position="250"/>
        <end position="330"/>
    </location>
</feature>
<evidence type="ECO:0000256" key="12">
    <source>
        <dbReference type="ARBA" id="ARBA00023008"/>
    </source>
</evidence>
<dbReference type="AlphaFoldDB" id="A0A3L8PXC2"/>
<evidence type="ECO:0000256" key="10">
    <source>
        <dbReference type="ARBA" id="ARBA00022989"/>
    </source>
</evidence>
<dbReference type="EMBL" id="QZEI01000039">
    <property type="protein sequence ID" value="RLV59283.1"/>
    <property type="molecule type" value="Genomic_DNA"/>
</dbReference>
<dbReference type="SUPFAM" id="SSF49503">
    <property type="entry name" value="Cupredoxins"/>
    <property type="match status" value="1"/>
</dbReference>
<evidence type="ECO:0000256" key="9">
    <source>
        <dbReference type="ARBA" id="ARBA00022982"/>
    </source>
</evidence>
<keyword evidence="8" id="KW-1278">Translocase</keyword>
<dbReference type="InterPro" id="IPR014222">
    <property type="entry name" value="Cyt_c_oxidase_su2"/>
</dbReference>
<dbReference type="GO" id="GO:0005507">
    <property type="term" value="F:copper ion binding"/>
    <property type="evidence" value="ECO:0007669"/>
    <property type="project" value="InterPro"/>
</dbReference>
<evidence type="ECO:0000256" key="17">
    <source>
        <dbReference type="RuleBase" id="RU000456"/>
    </source>
</evidence>
<comment type="catalytic activity">
    <reaction evidence="15 18">
        <text>4 Fe(II)-[cytochrome c] + O2 + 8 H(+)(in) = 4 Fe(III)-[cytochrome c] + 2 H2O + 4 H(+)(out)</text>
        <dbReference type="Rhea" id="RHEA:11436"/>
        <dbReference type="Rhea" id="RHEA-COMP:10350"/>
        <dbReference type="Rhea" id="RHEA-COMP:14399"/>
        <dbReference type="ChEBI" id="CHEBI:15377"/>
        <dbReference type="ChEBI" id="CHEBI:15378"/>
        <dbReference type="ChEBI" id="CHEBI:15379"/>
        <dbReference type="ChEBI" id="CHEBI:29033"/>
        <dbReference type="ChEBI" id="CHEBI:29034"/>
        <dbReference type="EC" id="7.1.1.9"/>
    </reaction>
</comment>
<sequence>MTKGVTGISHDIYHLHMTIFYICCAIGVGVFGAMIYAMLRHRKSQGHKAANFHESVKVELAWTIIPFLILIAMAVPATGTLIKMDDTKDAALTIKITASQWKWHYDYFNKGVGFYSILKTPQKQIDNQQAKDTDYLLEVDKPLVLPVNRKIRFLITSEDVIHSWFIPAFAIQKDANPGFINEAWTRIDKTGVYRGQCAQLCGKGHGFMPIVVKAVSGKEFDSWLKAQQQAKLVAAKSAQAALSKTLSKADLMKEGQNVYLAHCAVCHQPNGMGLQGVFPALKGSKTATGPVHDHIHTVKFGRLGTAMQAFSKQLTDEEIAAAITYERNSWGNNMGDAVQASDVHKVKQ</sequence>
<evidence type="ECO:0000256" key="11">
    <source>
        <dbReference type="ARBA" id="ARBA00023004"/>
    </source>
</evidence>
<dbReference type="SUPFAM" id="SSF81464">
    <property type="entry name" value="Cytochrome c oxidase subunit II-like, transmembrane region"/>
    <property type="match status" value="1"/>
</dbReference>
<comment type="cofactor">
    <cofactor evidence="18">
        <name>Cu cation</name>
        <dbReference type="ChEBI" id="CHEBI:23378"/>
    </cofactor>
    <text evidence="18">Binds a copper A center.</text>
</comment>
<dbReference type="PRINTS" id="PR01166">
    <property type="entry name" value="CYCOXIDASEII"/>
</dbReference>
<dbReference type="GO" id="GO:0020037">
    <property type="term" value="F:heme binding"/>
    <property type="evidence" value="ECO:0007669"/>
    <property type="project" value="InterPro"/>
</dbReference>
<dbReference type="GO" id="GO:0005886">
    <property type="term" value="C:plasma membrane"/>
    <property type="evidence" value="ECO:0007669"/>
    <property type="project" value="UniProtKB-SubCell"/>
</dbReference>
<keyword evidence="11 16" id="KW-0408">Iron</keyword>
<evidence type="ECO:0000313" key="23">
    <source>
        <dbReference type="EMBL" id="RLV59283.1"/>
    </source>
</evidence>
<protein>
    <recommendedName>
        <fullName evidence="18">Cytochrome c oxidase subunit 2</fullName>
        <ecNumber evidence="18">7.1.1.9</ecNumber>
    </recommendedName>
</protein>
<dbReference type="PROSITE" id="PS50857">
    <property type="entry name" value="COX2_CUA"/>
    <property type="match status" value="1"/>
</dbReference>
<dbReference type="Gene3D" id="1.10.287.90">
    <property type="match status" value="1"/>
</dbReference>
<dbReference type="GO" id="GO:0016491">
    <property type="term" value="F:oxidoreductase activity"/>
    <property type="evidence" value="ECO:0007669"/>
    <property type="project" value="UniProtKB-KW"/>
</dbReference>
<dbReference type="GO" id="GO:0042773">
    <property type="term" value="P:ATP synthesis coupled electron transport"/>
    <property type="evidence" value="ECO:0007669"/>
    <property type="project" value="TreeGrafter"/>
</dbReference>
<keyword evidence="9 17" id="KW-0249">Electron transport</keyword>
<evidence type="ECO:0000259" key="21">
    <source>
        <dbReference type="PROSITE" id="PS50999"/>
    </source>
</evidence>
<evidence type="ECO:0000313" key="24">
    <source>
        <dbReference type="Proteomes" id="UP000281474"/>
    </source>
</evidence>
<name>A0A3L8PXC2_9GAMM</name>
<dbReference type="InterPro" id="IPR011759">
    <property type="entry name" value="Cyt_c_oxidase_su2_TM_dom"/>
</dbReference>
<keyword evidence="13 19" id="KW-0472">Membrane</keyword>
<evidence type="ECO:0000256" key="2">
    <source>
        <dbReference type="ARBA" id="ARBA00007866"/>
    </source>
</evidence>
<keyword evidence="7 16" id="KW-0479">Metal-binding</keyword>
<dbReference type="Pfam" id="PF00116">
    <property type="entry name" value="COX2"/>
    <property type="match status" value="1"/>
</dbReference>
<feature type="transmembrane region" description="Helical" evidence="19">
    <location>
        <begin position="60"/>
        <end position="82"/>
    </location>
</feature>
<dbReference type="EC" id="7.1.1.9" evidence="18"/>
<feature type="domain" description="Cytochrome oxidase subunit II transmembrane region profile" evidence="21">
    <location>
        <begin position="1"/>
        <end position="88"/>
    </location>
</feature>
<dbReference type="PROSITE" id="PS00078">
    <property type="entry name" value="COX2"/>
    <property type="match status" value="1"/>
</dbReference>
<dbReference type="InterPro" id="IPR001505">
    <property type="entry name" value="Copper_CuA"/>
</dbReference>
<feature type="transmembrane region" description="Helical" evidence="19">
    <location>
        <begin position="19"/>
        <end position="39"/>
    </location>
</feature>
<evidence type="ECO:0000256" key="16">
    <source>
        <dbReference type="PROSITE-ProRule" id="PRU00433"/>
    </source>
</evidence>
<dbReference type="Pfam" id="PF02790">
    <property type="entry name" value="COX2_TM"/>
    <property type="match status" value="1"/>
</dbReference>
<reference evidence="23 24" key="1">
    <citation type="submission" date="2018-09" db="EMBL/GenBank/DDBJ databases">
        <title>Phylogeny of the Shewanellaceae, and recommendation for two new genera, Pseudoshewanella and Parashewanella.</title>
        <authorList>
            <person name="Wang G."/>
        </authorList>
    </citation>
    <scope>NUCLEOTIDE SEQUENCE [LARGE SCALE GENOMIC DNA]</scope>
    <source>
        <strain evidence="23 24">C51</strain>
    </source>
</reference>
<keyword evidence="6 17" id="KW-0812">Transmembrane</keyword>
<dbReference type="InterPro" id="IPR036257">
    <property type="entry name" value="Cyt_c_oxidase_su2_TM_sf"/>
</dbReference>
<proteinExistence type="inferred from homology"/>
<keyword evidence="4 16" id="KW-0349">Heme</keyword>
<evidence type="ECO:0000256" key="18">
    <source>
        <dbReference type="RuleBase" id="RU004024"/>
    </source>
</evidence>
<evidence type="ECO:0000259" key="20">
    <source>
        <dbReference type="PROSITE" id="PS50857"/>
    </source>
</evidence>
<evidence type="ECO:0000256" key="15">
    <source>
        <dbReference type="ARBA" id="ARBA00047816"/>
    </source>
</evidence>
<organism evidence="23 24">
    <name type="scientific">Parashewanella curva</name>
    <dbReference type="NCBI Taxonomy" id="2338552"/>
    <lineage>
        <taxon>Bacteria</taxon>
        <taxon>Pseudomonadati</taxon>
        <taxon>Pseudomonadota</taxon>
        <taxon>Gammaproteobacteria</taxon>
        <taxon>Alteromonadales</taxon>
        <taxon>Shewanellaceae</taxon>
        <taxon>Parashewanella</taxon>
    </lineage>
</organism>
<comment type="function">
    <text evidence="14 18">Subunits I and II form the functional core of the enzyme complex. Electrons originating in cytochrome c are transferred via heme a and Cu(A) to the binuclear center formed by heme a3 and Cu(B).</text>
</comment>
<dbReference type="SUPFAM" id="SSF46626">
    <property type="entry name" value="Cytochrome c"/>
    <property type="match status" value="1"/>
</dbReference>
<dbReference type="PROSITE" id="PS51007">
    <property type="entry name" value="CYTC"/>
    <property type="match status" value="1"/>
</dbReference>
<evidence type="ECO:0000256" key="5">
    <source>
        <dbReference type="ARBA" id="ARBA00022660"/>
    </source>
</evidence>
<gene>
    <name evidence="23" type="primary">coxB</name>
    <name evidence="23" type="ORF">D5018_12985</name>
</gene>
<accession>A0A3L8PXC2</accession>
<comment type="similarity">
    <text evidence="2 17">Belongs to the cytochrome c oxidase subunit 2 family.</text>
</comment>
<dbReference type="GO" id="GO:0004129">
    <property type="term" value="F:cytochrome-c oxidase activity"/>
    <property type="evidence" value="ECO:0007669"/>
    <property type="project" value="UniProtKB-EC"/>
</dbReference>
<evidence type="ECO:0000256" key="3">
    <source>
        <dbReference type="ARBA" id="ARBA00022448"/>
    </source>
</evidence>
<keyword evidence="3 17" id="KW-0813">Transport</keyword>
<dbReference type="Proteomes" id="UP000281474">
    <property type="component" value="Unassembled WGS sequence"/>
</dbReference>
<evidence type="ECO:0000256" key="4">
    <source>
        <dbReference type="ARBA" id="ARBA00022617"/>
    </source>
</evidence>
<evidence type="ECO:0000256" key="13">
    <source>
        <dbReference type="ARBA" id="ARBA00023136"/>
    </source>
</evidence>
<keyword evidence="5 17" id="KW-0679">Respiratory chain</keyword>
<comment type="subcellular location">
    <subcellularLocation>
        <location evidence="17">Cell membrane</location>
        <topology evidence="17">Multi-pass membrane protein</topology>
    </subcellularLocation>
    <subcellularLocation>
        <location evidence="1">Membrane</location>
        <topology evidence="1">Multi-pass membrane protein</topology>
    </subcellularLocation>
</comment>
<evidence type="ECO:0000256" key="19">
    <source>
        <dbReference type="SAM" id="Phobius"/>
    </source>
</evidence>